<dbReference type="Gene3D" id="1.10.8.60">
    <property type="match status" value="1"/>
</dbReference>
<sequence length="233" mass="25292">MTKADDSQLLLDIGLSGSMTRDDLVVTRSNRAAVMLVESWPDWPGPVVVLAGPPGSGKTHLATIWRDMSGALACEARDLSGVALDAAQRGEALLIDGIEPGNFDENELFHIMNAVRANHGSLLLTSARWPGAWQVQTPDLRSRIQAATTVEISEPDDELLIGVMSKLFADRQIVVDPSVISYIASRIERSLASALSIVDRLDKASLARKARITRAFAAAYVREYDAGQSEFDF</sequence>
<dbReference type="PANTHER" id="PTHR30050:SF5">
    <property type="entry name" value="DNAA REGULATORY INACTIVATOR HDA"/>
    <property type="match status" value="1"/>
</dbReference>
<protein>
    <recommendedName>
        <fullName evidence="1">Hda lid domain-containing protein</fullName>
    </recommendedName>
</protein>
<dbReference type="KEGG" id="orm:HTY61_07965"/>
<dbReference type="Proteomes" id="UP000509367">
    <property type="component" value="Chromosome"/>
</dbReference>
<dbReference type="Pfam" id="PF22688">
    <property type="entry name" value="Hda_lid"/>
    <property type="match status" value="1"/>
</dbReference>
<accession>A0A6N1VCZ0</accession>
<organism evidence="2 3">
    <name type="scientific">Oricola thermophila</name>
    <dbReference type="NCBI Taxonomy" id="2742145"/>
    <lineage>
        <taxon>Bacteria</taxon>
        <taxon>Pseudomonadati</taxon>
        <taxon>Pseudomonadota</taxon>
        <taxon>Alphaproteobacteria</taxon>
        <taxon>Hyphomicrobiales</taxon>
        <taxon>Ahrensiaceae</taxon>
        <taxon>Oricola</taxon>
    </lineage>
</organism>
<feature type="domain" description="Hda lid" evidence="1">
    <location>
        <begin position="169"/>
        <end position="216"/>
    </location>
</feature>
<keyword evidence="3" id="KW-1185">Reference proteome</keyword>
<proteinExistence type="predicted"/>
<dbReference type="PANTHER" id="PTHR30050">
    <property type="entry name" value="CHROMOSOMAL REPLICATION INITIATOR PROTEIN DNAA"/>
    <property type="match status" value="1"/>
</dbReference>
<evidence type="ECO:0000313" key="2">
    <source>
        <dbReference type="EMBL" id="QKV18393.1"/>
    </source>
</evidence>
<reference evidence="2 3" key="1">
    <citation type="submission" date="2020-06" db="EMBL/GenBank/DDBJ databases">
        <title>Oricola thermophila sp. nov. isolated from a tidal sediments.</title>
        <authorList>
            <person name="Kwon K.K."/>
            <person name="Yang S.-H."/>
            <person name="Park M.-J."/>
        </authorList>
    </citation>
    <scope>NUCLEOTIDE SEQUENCE [LARGE SCALE GENOMIC DNA]</scope>
    <source>
        <strain evidence="2 3">MEBiC13590</strain>
    </source>
</reference>
<dbReference type="GO" id="GO:0005886">
    <property type="term" value="C:plasma membrane"/>
    <property type="evidence" value="ECO:0007669"/>
    <property type="project" value="TreeGrafter"/>
</dbReference>
<dbReference type="GO" id="GO:0003688">
    <property type="term" value="F:DNA replication origin binding"/>
    <property type="evidence" value="ECO:0007669"/>
    <property type="project" value="TreeGrafter"/>
</dbReference>
<name>A0A6N1VCZ0_9HYPH</name>
<dbReference type="EMBL" id="CP054836">
    <property type="protein sequence ID" value="QKV18393.1"/>
    <property type="molecule type" value="Genomic_DNA"/>
</dbReference>
<dbReference type="Gene3D" id="3.40.50.300">
    <property type="entry name" value="P-loop containing nucleotide triphosphate hydrolases"/>
    <property type="match status" value="1"/>
</dbReference>
<dbReference type="SUPFAM" id="SSF52540">
    <property type="entry name" value="P-loop containing nucleoside triphosphate hydrolases"/>
    <property type="match status" value="1"/>
</dbReference>
<dbReference type="RefSeq" id="WP_175276287.1">
    <property type="nucleotide sequence ID" value="NZ_CP054836.1"/>
</dbReference>
<evidence type="ECO:0000259" key="1">
    <source>
        <dbReference type="Pfam" id="PF22688"/>
    </source>
</evidence>
<dbReference type="InterPro" id="IPR055199">
    <property type="entry name" value="Hda_lid"/>
</dbReference>
<dbReference type="AlphaFoldDB" id="A0A6N1VCZ0"/>
<gene>
    <name evidence="2" type="ORF">HTY61_07965</name>
</gene>
<evidence type="ECO:0000313" key="3">
    <source>
        <dbReference type="Proteomes" id="UP000509367"/>
    </source>
</evidence>
<dbReference type="GO" id="GO:0006270">
    <property type="term" value="P:DNA replication initiation"/>
    <property type="evidence" value="ECO:0007669"/>
    <property type="project" value="TreeGrafter"/>
</dbReference>
<dbReference type="InterPro" id="IPR027417">
    <property type="entry name" value="P-loop_NTPase"/>
</dbReference>